<dbReference type="PROSITE" id="PS01153">
    <property type="entry name" value="NOL1_NOP2_SUN"/>
    <property type="match status" value="1"/>
</dbReference>
<reference evidence="8 9" key="1">
    <citation type="submission" date="2020-11" db="EMBL/GenBank/DDBJ databases">
        <title>Algicoccus daihaiensis sp.nov., isolated from Daihai Lake in Inner Mongolia.</title>
        <authorList>
            <person name="Kai J."/>
        </authorList>
    </citation>
    <scope>NUCLEOTIDE SEQUENCE [LARGE SCALE GENOMIC DNA]</scope>
    <source>
        <strain evidence="9">f23</strain>
    </source>
</reference>
<evidence type="ECO:0000313" key="9">
    <source>
        <dbReference type="Proteomes" id="UP000831607"/>
    </source>
</evidence>
<dbReference type="EMBL" id="CP063982">
    <property type="protein sequence ID" value="UOD50573.1"/>
    <property type="molecule type" value="Genomic_DNA"/>
</dbReference>
<dbReference type="Gene3D" id="1.10.940.10">
    <property type="entry name" value="NusB-like"/>
    <property type="match status" value="1"/>
</dbReference>
<evidence type="ECO:0000259" key="7">
    <source>
        <dbReference type="PROSITE" id="PS51686"/>
    </source>
</evidence>
<dbReference type="InterPro" id="IPR049560">
    <property type="entry name" value="MeTrfase_RsmB-F_NOP2_cat"/>
</dbReference>
<dbReference type="InterPro" id="IPR018314">
    <property type="entry name" value="RsmB/NOL1/NOP2-like_CS"/>
</dbReference>
<protein>
    <submittedName>
        <fullName evidence="8">16S rRNA (Cytosine(967)-C(5))-methyltransferase RsmB</fullName>
        <ecNumber evidence="8">2.1.1.176</ecNumber>
    </submittedName>
</protein>
<feature type="binding site" evidence="6">
    <location>
        <position position="293"/>
    </location>
    <ligand>
        <name>S-adenosyl-L-methionine</name>
        <dbReference type="ChEBI" id="CHEBI:59789"/>
    </ligand>
</feature>
<evidence type="ECO:0000256" key="5">
    <source>
        <dbReference type="ARBA" id="ARBA00022884"/>
    </source>
</evidence>
<keyword evidence="2 6" id="KW-0489">Methyltransferase</keyword>
<feature type="binding site" evidence="6">
    <location>
        <position position="322"/>
    </location>
    <ligand>
        <name>S-adenosyl-L-methionine</name>
        <dbReference type="ChEBI" id="CHEBI:59789"/>
    </ligand>
</feature>
<feature type="domain" description="SAM-dependent MTase RsmB/NOP-type" evidence="7">
    <location>
        <begin position="183"/>
        <end position="447"/>
    </location>
</feature>
<dbReference type="CDD" id="cd02440">
    <property type="entry name" value="AdoMet_MTases"/>
    <property type="match status" value="1"/>
</dbReference>
<dbReference type="SUPFAM" id="SSF48013">
    <property type="entry name" value="NusB-like"/>
    <property type="match status" value="1"/>
</dbReference>
<dbReference type="Gene3D" id="3.30.70.1170">
    <property type="entry name" value="Sun protein, domain 3"/>
    <property type="match status" value="1"/>
</dbReference>
<evidence type="ECO:0000256" key="4">
    <source>
        <dbReference type="ARBA" id="ARBA00022691"/>
    </source>
</evidence>
<dbReference type="Gene3D" id="3.40.50.150">
    <property type="entry name" value="Vaccinia Virus protein VP39"/>
    <property type="match status" value="1"/>
</dbReference>
<keyword evidence="4 6" id="KW-0949">S-adenosyl-L-methionine</keyword>
<dbReference type="SUPFAM" id="SSF53335">
    <property type="entry name" value="S-adenosyl-L-methionine-dependent methyltransferases"/>
    <property type="match status" value="1"/>
</dbReference>
<dbReference type="PANTHER" id="PTHR22807">
    <property type="entry name" value="NOP2 YEAST -RELATED NOL1/NOP2/FMU SUN DOMAIN-CONTAINING"/>
    <property type="match status" value="1"/>
</dbReference>
<dbReference type="Gene3D" id="1.10.287.730">
    <property type="entry name" value="Helix hairpin bin"/>
    <property type="match status" value="1"/>
</dbReference>
<accession>A0ABY4AKG5</accession>
<gene>
    <name evidence="8" type="primary">rsmB</name>
    <name evidence="8" type="ORF">DHf2319_01125</name>
</gene>
<dbReference type="InterPro" id="IPR001678">
    <property type="entry name" value="MeTrfase_RsmB-F_NOP2_dom"/>
</dbReference>
<dbReference type="InterPro" id="IPR029063">
    <property type="entry name" value="SAM-dependent_MTases_sf"/>
</dbReference>
<feature type="active site" description="Nucleophile" evidence="6">
    <location>
        <position position="394"/>
    </location>
</feature>
<feature type="binding site" evidence="6">
    <location>
        <begin position="271"/>
        <end position="277"/>
    </location>
    <ligand>
        <name>S-adenosyl-L-methionine</name>
        <dbReference type="ChEBI" id="CHEBI:59789"/>
    </ligand>
</feature>
<keyword evidence="9" id="KW-1185">Reference proteome</keyword>
<evidence type="ECO:0000313" key="8">
    <source>
        <dbReference type="EMBL" id="UOD50573.1"/>
    </source>
</evidence>
<keyword evidence="3 6" id="KW-0808">Transferase</keyword>
<dbReference type="Pfam" id="PF22458">
    <property type="entry name" value="RsmF-B_ferredox"/>
    <property type="match status" value="1"/>
</dbReference>
<dbReference type="Proteomes" id="UP000831607">
    <property type="component" value="Chromosome"/>
</dbReference>
<evidence type="ECO:0000256" key="1">
    <source>
        <dbReference type="ARBA" id="ARBA00007494"/>
    </source>
</evidence>
<dbReference type="PANTHER" id="PTHR22807:SF61">
    <property type="entry name" value="NOL1_NOP2_SUN FAMILY PROTEIN _ ANTITERMINATION NUSB DOMAIN-CONTAINING PROTEIN"/>
    <property type="match status" value="1"/>
</dbReference>
<dbReference type="PROSITE" id="PS51686">
    <property type="entry name" value="SAM_MT_RSMB_NOP"/>
    <property type="match status" value="1"/>
</dbReference>
<dbReference type="PRINTS" id="PR02008">
    <property type="entry name" value="RCMTFAMILY"/>
</dbReference>
<dbReference type="GO" id="GO:0008168">
    <property type="term" value="F:methyltransferase activity"/>
    <property type="evidence" value="ECO:0007669"/>
    <property type="project" value="UniProtKB-KW"/>
</dbReference>
<organism evidence="8 9">
    <name type="scientific">Orrella daihaiensis</name>
    <dbReference type="NCBI Taxonomy" id="2782176"/>
    <lineage>
        <taxon>Bacteria</taxon>
        <taxon>Pseudomonadati</taxon>
        <taxon>Pseudomonadota</taxon>
        <taxon>Betaproteobacteria</taxon>
        <taxon>Burkholderiales</taxon>
        <taxon>Alcaligenaceae</taxon>
        <taxon>Orrella</taxon>
    </lineage>
</organism>
<comment type="similarity">
    <text evidence="1 6">Belongs to the class I-like SAM-binding methyltransferase superfamily. RsmB/NOP family.</text>
</comment>
<dbReference type="RefSeq" id="WP_243478976.1">
    <property type="nucleotide sequence ID" value="NZ_CP063982.1"/>
</dbReference>
<evidence type="ECO:0000256" key="6">
    <source>
        <dbReference type="PROSITE-ProRule" id="PRU01023"/>
    </source>
</evidence>
<evidence type="ECO:0000256" key="2">
    <source>
        <dbReference type="ARBA" id="ARBA00022603"/>
    </source>
</evidence>
<evidence type="ECO:0000256" key="3">
    <source>
        <dbReference type="ARBA" id="ARBA00022679"/>
    </source>
</evidence>
<dbReference type="InterPro" id="IPR023267">
    <property type="entry name" value="RCMT"/>
</dbReference>
<dbReference type="GO" id="GO:0032259">
    <property type="term" value="P:methylation"/>
    <property type="evidence" value="ECO:0007669"/>
    <property type="project" value="UniProtKB-KW"/>
</dbReference>
<dbReference type="InterPro" id="IPR035926">
    <property type="entry name" value="NusB-like_sf"/>
</dbReference>
<dbReference type="EC" id="2.1.1.176" evidence="8"/>
<sequence length="451" mass="49710">MNSPNPALSEILFASSRCLAAVQTGHSLTEALAKLPSKMRPAAQAVAWYAMRHWGLAQAWRDFALSRQPKPWLSCHVALTLLLLDAAMIEHGHAGEDSLQSPLDQYCPRYAPHTLVDQAVRAAELAKQGKAGCGLVNAVLRRFQRERPAFLAAVKHNPVARWNHPAWWIKKLKANYPKDWQTILDATLTPPKLVLRINRRLTSTEQVLVAFHVAGYRCRSLGQDSIMLEDSAVVSALPGFTQGHWSVQDQSAQLAAPLLGLRDGLRVLDACAAPGGKTAHLLELADVKLTALDHDSSRLARVKENLSRLQLMTGDVTLKVADARALEQWWDRQPFDAILADVPCTASGVVRRHPDIAWLRRESDVSQTTMLQREILDALWQTLAPGGRLLLVTCSVFPEEGEGQAQAMLTRHADAIRLPAPGQILPEPATDSAPGHDGFFYAAFERKALDR</sequence>
<dbReference type="InterPro" id="IPR054728">
    <property type="entry name" value="RsmB-like_ferredoxin"/>
</dbReference>
<keyword evidence="5 6" id="KW-0694">RNA-binding</keyword>
<dbReference type="Pfam" id="PF01189">
    <property type="entry name" value="Methyltr_RsmB-F"/>
    <property type="match status" value="1"/>
</dbReference>
<name>A0ABY4AKG5_9BURK</name>
<feature type="binding site" evidence="6">
    <location>
        <position position="341"/>
    </location>
    <ligand>
        <name>S-adenosyl-L-methionine</name>
        <dbReference type="ChEBI" id="CHEBI:59789"/>
    </ligand>
</feature>
<proteinExistence type="inferred from homology"/>
<dbReference type="NCBIfam" id="NF008149">
    <property type="entry name" value="PRK10901.1"/>
    <property type="match status" value="1"/>
</dbReference>